<dbReference type="Proteomes" id="UP000076532">
    <property type="component" value="Unassembled WGS sequence"/>
</dbReference>
<proteinExistence type="predicted"/>
<evidence type="ECO:0000313" key="2">
    <source>
        <dbReference type="Proteomes" id="UP000076532"/>
    </source>
</evidence>
<dbReference type="AlphaFoldDB" id="A0A166NGG8"/>
<accession>A0A166NGG8</accession>
<evidence type="ECO:0000313" key="1">
    <source>
        <dbReference type="EMBL" id="KZP24981.1"/>
    </source>
</evidence>
<reference evidence="1 2" key="1">
    <citation type="journal article" date="2016" name="Mol. Biol. Evol.">
        <title>Comparative Genomics of Early-Diverging Mushroom-Forming Fungi Provides Insights into the Origins of Lignocellulose Decay Capabilities.</title>
        <authorList>
            <person name="Nagy L.G."/>
            <person name="Riley R."/>
            <person name="Tritt A."/>
            <person name="Adam C."/>
            <person name="Daum C."/>
            <person name="Floudas D."/>
            <person name="Sun H."/>
            <person name="Yadav J.S."/>
            <person name="Pangilinan J."/>
            <person name="Larsson K.H."/>
            <person name="Matsuura K."/>
            <person name="Barry K."/>
            <person name="Labutti K."/>
            <person name="Kuo R."/>
            <person name="Ohm R.A."/>
            <person name="Bhattacharya S.S."/>
            <person name="Shirouzu T."/>
            <person name="Yoshinaga Y."/>
            <person name="Martin F.M."/>
            <person name="Grigoriev I.V."/>
            <person name="Hibbett D.S."/>
        </authorList>
    </citation>
    <scope>NUCLEOTIDE SEQUENCE [LARGE SCALE GENOMIC DNA]</scope>
    <source>
        <strain evidence="1 2">CBS 109695</strain>
    </source>
</reference>
<sequence length="119" mass="13037">MPAEGMPMPTVWDIYTAPRGGVNEEGMAEWAHIKPFAAVLDRAQEQSQMVVAVTIAMPSTRCPLRVMGKVGGEDELDTDSWGEETENAQNAQHYYDIGLVRLPWPAVPLCCDSDDSDAV</sequence>
<protein>
    <submittedName>
        <fullName evidence="1">Uncharacterized protein</fullName>
    </submittedName>
</protein>
<dbReference type="EMBL" id="KV417523">
    <property type="protein sequence ID" value="KZP24981.1"/>
    <property type="molecule type" value="Genomic_DNA"/>
</dbReference>
<organism evidence="1 2">
    <name type="scientific">Athelia psychrophila</name>
    <dbReference type="NCBI Taxonomy" id="1759441"/>
    <lineage>
        <taxon>Eukaryota</taxon>
        <taxon>Fungi</taxon>
        <taxon>Dikarya</taxon>
        <taxon>Basidiomycota</taxon>
        <taxon>Agaricomycotina</taxon>
        <taxon>Agaricomycetes</taxon>
        <taxon>Agaricomycetidae</taxon>
        <taxon>Atheliales</taxon>
        <taxon>Atheliaceae</taxon>
        <taxon>Athelia</taxon>
    </lineage>
</organism>
<keyword evidence="2" id="KW-1185">Reference proteome</keyword>
<name>A0A166NGG8_9AGAM</name>
<gene>
    <name evidence="1" type="ORF">FIBSPDRAFT_856355</name>
</gene>